<name>A0A1A7XCS3_9TELE</name>
<dbReference type="Pfam" id="PF13676">
    <property type="entry name" value="TIR_2"/>
    <property type="match status" value="1"/>
</dbReference>
<feature type="region of interest" description="Disordered" evidence="7">
    <location>
        <begin position="178"/>
        <end position="203"/>
    </location>
</feature>
<dbReference type="EMBL" id="HADW01014496">
    <property type="protein sequence ID" value="SBP15896.1"/>
    <property type="molecule type" value="Transcribed_RNA"/>
</dbReference>
<evidence type="ECO:0000313" key="9">
    <source>
        <dbReference type="EMBL" id="SBP15896.1"/>
    </source>
</evidence>
<protein>
    <submittedName>
        <fullName evidence="9">Toll-like receptor adaptor molecule 1</fullName>
    </submittedName>
</protein>
<accession>A0A1A7XCS3</accession>
<reference evidence="9" key="2">
    <citation type="submission" date="2016-06" db="EMBL/GenBank/DDBJ databases">
        <title>The genome of a short-lived fish provides insights into sex chromosome evolution and the genetic control of aging.</title>
        <authorList>
            <person name="Reichwald K."/>
            <person name="Felder M."/>
            <person name="Petzold A."/>
            <person name="Koch P."/>
            <person name="Groth M."/>
            <person name="Platzer M."/>
        </authorList>
    </citation>
    <scope>NUCLEOTIDE SEQUENCE</scope>
    <source>
        <tissue evidence="9">Brain</tissue>
    </source>
</reference>
<comment type="subcellular location">
    <subcellularLocation>
        <location evidence="1">Cytoplasm</location>
    </subcellularLocation>
</comment>
<evidence type="ECO:0000256" key="6">
    <source>
        <dbReference type="ARBA" id="ARBA00023198"/>
    </source>
</evidence>
<organism evidence="9">
    <name type="scientific">Iconisemion striatum</name>
    <dbReference type="NCBI Taxonomy" id="60296"/>
    <lineage>
        <taxon>Eukaryota</taxon>
        <taxon>Metazoa</taxon>
        <taxon>Chordata</taxon>
        <taxon>Craniata</taxon>
        <taxon>Vertebrata</taxon>
        <taxon>Euteleostomi</taxon>
        <taxon>Actinopterygii</taxon>
        <taxon>Neopterygii</taxon>
        <taxon>Teleostei</taxon>
        <taxon>Neoteleostei</taxon>
        <taxon>Acanthomorphata</taxon>
        <taxon>Ovalentaria</taxon>
        <taxon>Atherinomorphae</taxon>
        <taxon>Cyprinodontiformes</taxon>
        <taxon>Nothobranchiidae</taxon>
        <taxon>Iconisemion</taxon>
    </lineage>
</organism>
<keyword evidence="2" id="KW-0963">Cytoplasm</keyword>
<dbReference type="SUPFAM" id="SSF52200">
    <property type="entry name" value="Toll/Interleukin receptor TIR domain"/>
    <property type="match status" value="1"/>
</dbReference>
<keyword evidence="6" id="KW-0395">Inflammatory response</keyword>
<evidence type="ECO:0000256" key="5">
    <source>
        <dbReference type="ARBA" id="ARBA00022859"/>
    </source>
</evidence>
<evidence type="ECO:0000256" key="1">
    <source>
        <dbReference type="ARBA" id="ARBA00004496"/>
    </source>
</evidence>
<proteinExistence type="predicted"/>
<evidence type="ECO:0000256" key="3">
    <source>
        <dbReference type="ARBA" id="ARBA00022553"/>
    </source>
</evidence>
<dbReference type="Pfam" id="PF17798">
    <property type="entry name" value="TRIF-NTD"/>
    <property type="match status" value="1"/>
</dbReference>
<dbReference type="InterPro" id="IPR000157">
    <property type="entry name" value="TIR_dom"/>
</dbReference>
<evidence type="ECO:0000256" key="7">
    <source>
        <dbReference type="SAM" id="MobiDB-lite"/>
    </source>
</evidence>
<dbReference type="InterPro" id="IPR035897">
    <property type="entry name" value="Toll_tir_struct_dom_sf"/>
</dbReference>
<keyword evidence="9" id="KW-0675">Receptor</keyword>
<dbReference type="GO" id="GO:0005768">
    <property type="term" value="C:endosome"/>
    <property type="evidence" value="ECO:0007669"/>
    <property type="project" value="TreeGrafter"/>
</dbReference>
<dbReference type="InterPro" id="IPR040886">
    <property type="entry name" value="TRIF_N"/>
</dbReference>
<feature type="domain" description="TIR" evidence="8">
    <location>
        <begin position="330"/>
        <end position="462"/>
    </location>
</feature>
<evidence type="ECO:0000259" key="8">
    <source>
        <dbReference type="PROSITE" id="PS50104"/>
    </source>
</evidence>
<dbReference type="GO" id="GO:0043123">
    <property type="term" value="P:positive regulation of canonical NF-kappaB signal transduction"/>
    <property type="evidence" value="ECO:0007669"/>
    <property type="project" value="TreeGrafter"/>
</dbReference>
<dbReference type="InterPro" id="IPR046946">
    <property type="entry name" value="TCAM1/2"/>
</dbReference>
<feature type="region of interest" description="Disordered" evidence="7">
    <location>
        <begin position="216"/>
        <end position="298"/>
    </location>
</feature>
<dbReference type="PANTHER" id="PTHR47230">
    <property type="entry name" value="TIR DOMAIN-CONTAINING ADAPTER MOLECULE 1"/>
    <property type="match status" value="1"/>
</dbReference>
<dbReference type="PANTHER" id="PTHR47230:SF1">
    <property type="entry name" value="TIR DOMAIN-CONTAINING ADAPTER MOLECULE 1"/>
    <property type="match status" value="1"/>
</dbReference>
<sequence>MSHTEWENQGTGLGDVFDILEKAPSERLVSLTLQLGESPEDVIVVALSLLILQKEEQALEKLQMLRDNPLADHLSEKCHTSGGKLDDFGVHCGRFQAHTLESLSLLARVFKVLSEQRLCEPPMRNLAYRRALSSDCSQARNCGNLEYCHFREEAKVVCGPQLVEWMCSAAELPDGEKTSLKEPISQDESSSVPCLPSPLQESPLEASYPTHLEISLPPTVSFQGDKRAPATPNSSPETNLAPGQSPEQQETPTEPSLLGAENSSMVDETSKSVSSSLQSNIVQNKRSVQPNKPSTETTFTLPSAKSIILPKTYVPKSLHDTEEEEEEEDIFYAFVILHAPEDADQAEHIKEKLEKVISGEGATFSEDFAVPGKSTLRCVEDAINNSAFTFLLLTRNFNTKMLEMKTNIALINAINKRHKFNTVIPLLPASNCVPRPDIPIVLQTLVPLEEKKNLEKKLQKALTSAKIEKQRRIWTEEQKVRRWNRLRLQEADRRCMEQQHLLGPSEGGDGRALWPPQANIHIENANYIMIGNDSTMTVDLGGSSNNDGSV</sequence>
<dbReference type="GO" id="GO:0035591">
    <property type="term" value="F:signaling adaptor activity"/>
    <property type="evidence" value="ECO:0007669"/>
    <property type="project" value="TreeGrafter"/>
</dbReference>
<gene>
    <name evidence="9" type="primary">TICAM1</name>
</gene>
<feature type="compositionally biased region" description="Polar residues" evidence="7">
    <location>
        <begin position="231"/>
        <end position="254"/>
    </location>
</feature>
<evidence type="ECO:0000256" key="4">
    <source>
        <dbReference type="ARBA" id="ARBA00022588"/>
    </source>
</evidence>
<evidence type="ECO:0000256" key="2">
    <source>
        <dbReference type="ARBA" id="ARBA00022490"/>
    </source>
</evidence>
<reference evidence="9" key="1">
    <citation type="submission" date="2016-05" db="EMBL/GenBank/DDBJ databases">
        <authorList>
            <person name="Lavstsen T."/>
            <person name="Jespersen J.S."/>
        </authorList>
    </citation>
    <scope>NUCLEOTIDE SEQUENCE</scope>
    <source>
        <tissue evidence="9">Brain</tissue>
    </source>
</reference>
<dbReference type="GO" id="GO:0045087">
    <property type="term" value="P:innate immune response"/>
    <property type="evidence" value="ECO:0007669"/>
    <property type="project" value="UniProtKB-KW"/>
</dbReference>
<keyword evidence="3" id="KW-0597">Phosphoprotein</keyword>
<dbReference type="Gene3D" id="3.40.50.10140">
    <property type="entry name" value="Toll/interleukin-1 receptor homology (TIR) domain"/>
    <property type="match status" value="1"/>
</dbReference>
<feature type="compositionally biased region" description="Polar residues" evidence="7">
    <location>
        <begin position="261"/>
        <end position="298"/>
    </location>
</feature>
<dbReference type="PROSITE" id="PS50104">
    <property type="entry name" value="TIR"/>
    <property type="match status" value="1"/>
</dbReference>
<dbReference type="AlphaFoldDB" id="A0A1A7XCS3"/>
<dbReference type="GO" id="GO:0035666">
    <property type="term" value="P:TRIF-dependent toll-like receptor signaling pathway"/>
    <property type="evidence" value="ECO:0007669"/>
    <property type="project" value="InterPro"/>
</dbReference>
<keyword evidence="4" id="KW-0399">Innate immunity</keyword>
<dbReference type="GO" id="GO:0032481">
    <property type="term" value="P:positive regulation of type I interferon production"/>
    <property type="evidence" value="ECO:0007669"/>
    <property type="project" value="TreeGrafter"/>
</dbReference>
<dbReference type="GO" id="GO:0006954">
    <property type="term" value="P:inflammatory response"/>
    <property type="evidence" value="ECO:0007669"/>
    <property type="project" value="UniProtKB-KW"/>
</dbReference>
<dbReference type="Gene3D" id="1.25.40.780">
    <property type="match status" value="1"/>
</dbReference>
<keyword evidence="5" id="KW-0391">Immunity</keyword>